<evidence type="ECO:0000256" key="1">
    <source>
        <dbReference type="SAM" id="Coils"/>
    </source>
</evidence>
<evidence type="ECO:0000256" key="2">
    <source>
        <dbReference type="SAM" id="MobiDB-lite"/>
    </source>
</evidence>
<sequence>MADMPLPSPKATGEVSEDMRADEQLMETLEDAAYWRKVCPHLHVGEHERVQEAAQAAKERVANWQTQAETKRGEFAENGFFHMTPQDLGLGEDDYLERIHALALGVVRLMQHGWPASFIFIYDEAWILVAGASARLEAATGGSGFIGDMYAWYVEPDHGQRGWGPHRDRMGSGPESFRADGTSKLSTTWLALTDAGPNNSCLYVVPATADPLFHKADRQDVDPLAEIFANDPQAYQSIRALPAPAGCAWHFSHRIIHWGSHVARRSSLGPARPPQPRIAMSWVVGDAAYEDPAFPREANLPSPPVHLRVAFVAGQIVAYGGQTKLRKGFRTMCFRFFKKHSQLFTEFYRDKVEFIHFCRPAPAPEVHLKESSRKALETVDVSKLEFATPQDDSKLDGIKGMFGSDSSSEDEDDNDDDDEEEEDNM</sequence>
<dbReference type="AlphaFoldDB" id="A0A2R5GNV9"/>
<comment type="caution">
    <text evidence="3">The sequence shown here is derived from an EMBL/GenBank/DDBJ whole genome shotgun (WGS) entry which is preliminary data.</text>
</comment>
<protein>
    <submittedName>
        <fullName evidence="3">Uncharacterized protein</fullName>
    </submittedName>
</protein>
<gene>
    <name evidence="3" type="ORF">FCC1311_082142</name>
</gene>
<name>A0A2R5GNV9_9STRA</name>
<dbReference type="Proteomes" id="UP000241890">
    <property type="component" value="Unassembled WGS sequence"/>
</dbReference>
<keyword evidence="4" id="KW-1185">Reference proteome</keyword>
<accession>A0A2R5GNV9</accession>
<dbReference type="InParanoid" id="A0A2R5GNV9"/>
<keyword evidence="1" id="KW-0175">Coiled coil</keyword>
<organism evidence="3 4">
    <name type="scientific">Hondaea fermentalgiana</name>
    <dbReference type="NCBI Taxonomy" id="2315210"/>
    <lineage>
        <taxon>Eukaryota</taxon>
        <taxon>Sar</taxon>
        <taxon>Stramenopiles</taxon>
        <taxon>Bigyra</taxon>
        <taxon>Labyrinthulomycetes</taxon>
        <taxon>Thraustochytrida</taxon>
        <taxon>Thraustochytriidae</taxon>
        <taxon>Hondaea</taxon>
    </lineage>
</organism>
<feature type="compositionally biased region" description="Acidic residues" evidence="2">
    <location>
        <begin position="407"/>
        <end position="425"/>
    </location>
</feature>
<evidence type="ECO:0000313" key="4">
    <source>
        <dbReference type="Proteomes" id="UP000241890"/>
    </source>
</evidence>
<dbReference type="Gene3D" id="2.60.120.620">
    <property type="entry name" value="q2cbj1_9rhob like domain"/>
    <property type="match status" value="1"/>
</dbReference>
<evidence type="ECO:0000313" key="3">
    <source>
        <dbReference type="EMBL" id="GBG31989.1"/>
    </source>
</evidence>
<proteinExistence type="predicted"/>
<dbReference type="OrthoDB" id="45168at2759"/>
<feature type="region of interest" description="Disordered" evidence="2">
    <location>
        <begin position="390"/>
        <end position="425"/>
    </location>
</feature>
<dbReference type="EMBL" id="BEYU01000111">
    <property type="protein sequence ID" value="GBG31989.1"/>
    <property type="molecule type" value="Genomic_DNA"/>
</dbReference>
<feature type="coiled-coil region" evidence="1">
    <location>
        <begin position="47"/>
        <end position="74"/>
    </location>
</feature>
<reference evidence="3 4" key="1">
    <citation type="submission" date="2017-12" db="EMBL/GenBank/DDBJ databases">
        <title>Sequencing, de novo assembly and annotation of complete genome of a new Thraustochytrid species, strain FCC1311.</title>
        <authorList>
            <person name="Sedici K."/>
            <person name="Godart F."/>
            <person name="Aiese Cigliano R."/>
            <person name="Sanseverino W."/>
            <person name="Barakat M."/>
            <person name="Ortet P."/>
            <person name="Marechal E."/>
            <person name="Cagnac O."/>
            <person name="Amato A."/>
        </authorList>
    </citation>
    <scope>NUCLEOTIDE SEQUENCE [LARGE SCALE GENOMIC DNA]</scope>
</reference>
<dbReference type="SUPFAM" id="SSF51197">
    <property type="entry name" value="Clavaminate synthase-like"/>
    <property type="match status" value="1"/>
</dbReference>